<evidence type="ECO:0000256" key="3">
    <source>
        <dbReference type="SAM" id="SignalP"/>
    </source>
</evidence>
<keyword evidence="3" id="KW-0732">Signal</keyword>
<organism evidence="5 6">
    <name type="scientific">Gasterosteus aculeatus aculeatus</name>
    <name type="common">three-spined stickleback</name>
    <dbReference type="NCBI Taxonomy" id="481459"/>
    <lineage>
        <taxon>Eukaryota</taxon>
        <taxon>Metazoa</taxon>
        <taxon>Chordata</taxon>
        <taxon>Craniata</taxon>
        <taxon>Vertebrata</taxon>
        <taxon>Euteleostomi</taxon>
        <taxon>Actinopterygii</taxon>
        <taxon>Neopterygii</taxon>
        <taxon>Teleostei</taxon>
        <taxon>Neoteleostei</taxon>
        <taxon>Acanthomorphata</taxon>
        <taxon>Eupercaria</taxon>
        <taxon>Perciformes</taxon>
        <taxon>Cottioidei</taxon>
        <taxon>Gasterosteales</taxon>
        <taxon>Gasterosteidae</taxon>
        <taxon>Gasterosteus</taxon>
    </lineage>
</organism>
<dbReference type="Pfam" id="PF00031">
    <property type="entry name" value="Cystatin"/>
    <property type="match status" value="1"/>
</dbReference>
<dbReference type="CDD" id="cd00042">
    <property type="entry name" value="CY"/>
    <property type="match status" value="1"/>
</dbReference>
<dbReference type="Proteomes" id="UP000007635">
    <property type="component" value="Chromosome VI"/>
</dbReference>
<dbReference type="KEGG" id="gat:120820606"/>
<dbReference type="SUPFAM" id="SSF54403">
    <property type="entry name" value="Cystatin/monellin"/>
    <property type="match status" value="1"/>
</dbReference>
<proteinExistence type="inferred from homology"/>
<feature type="domain" description="Cystatin" evidence="4">
    <location>
        <begin position="19"/>
        <end position="126"/>
    </location>
</feature>
<name>A0AAQ4P2D1_GASAC</name>
<dbReference type="PANTHER" id="PTHR46186:SF12">
    <property type="entry name" value="CYSTATIN C (AMYLOID ANGIOPATHY AND CEREBRAL HEMORRHAGE)-RELATED"/>
    <property type="match status" value="1"/>
</dbReference>
<dbReference type="GeneTree" id="ENSGT00940000154755"/>
<evidence type="ECO:0000313" key="5">
    <source>
        <dbReference type="Ensembl" id="ENSGACP00000032827.1"/>
    </source>
</evidence>
<comment type="similarity">
    <text evidence="1">Belongs to the cystatin family.</text>
</comment>
<dbReference type="GO" id="GO:0031982">
    <property type="term" value="C:vesicle"/>
    <property type="evidence" value="ECO:0007669"/>
    <property type="project" value="TreeGrafter"/>
</dbReference>
<dbReference type="Ensembl" id="ENSGACT00000046037.1">
    <property type="protein sequence ID" value="ENSGACP00000032827.1"/>
    <property type="gene ID" value="ENSGACG00000035339.1"/>
</dbReference>
<evidence type="ECO:0000313" key="6">
    <source>
        <dbReference type="Proteomes" id="UP000007635"/>
    </source>
</evidence>
<dbReference type="InterPro" id="IPR018073">
    <property type="entry name" value="Prot_inh_cystat_CS"/>
</dbReference>
<keyword evidence="2" id="KW-1015">Disulfide bond</keyword>
<dbReference type="Gene3D" id="3.10.450.10">
    <property type="match status" value="1"/>
</dbReference>
<reference evidence="5 6" key="1">
    <citation type="journal article" date="2021" name="G3 (Bethesda)">
        <title>Improved contiguity of the threespine stickleback genome using long-read sequencing.</title>
        <authorList>
            <person name="Nath S."/>
            <person name="Shaw D.E."/>
            <person name="White M.A."/>
        </authorList>
    </citation>
    <scope>NUCLEOTIDE SEQUENCE [LARGE SCALE GENOMIC DNA]</scope>
    <source>
        <strain evidence="5 6">Lake Benthic</strain>
    </source>
</reference>
<accession>A0AAQ4P2D1</accession>
<keyword evidence="6" id="KW-1185">Reference proteome</keyword>
<protein>
    <recommendedName>
        <fullName evidence="4">Cystatin domain-containing protein</fullName>
    </recommendedName>
</protein>
<reference evidence="5" key="3">
    <citation type="submission" date="2025-09" db="UniProtKB">
        <authorList>
            <consortium name="Ensembl"/>
        </authorList>
    </citation>
    <scope>IDENTIFICATION</scope>
</reference>
<evidence type="ECO:0000256" key="2">
    <source>
        <dbReference type="ARBA" id="ARBA00023157"/>
    </source>
</evidence>
<dbReference type="InterPro" id="IPR000010">
    <property type="entry name" value="Cystatin_dom"/>
</dbReference>
<feature type="chain" id="PRO_5042927353" description="Cystatin domain-containing protein" evidence="3">
    <location>
        <begin position="18"/>
        <end position="126"/>
    </location>
</feature>
<dbReference type="FunFam" id="3.10.450.10:FF:000004">
    <property type="entry name" value="Cystatin C"/>
    <property type="match status" value="1"/>
</dbReference>
<evidence type="ECO:0000256" key="1">
    <source>
        <dbReference type="ARBA" id="ARBA00009403"/>
    </source>
</evidence>
<evidence type="ECO:0000259" key="4">
    <source>
        <dbReference type="SMART" id="SM00043"/>
    </source>
</evidence>
<dbReference type="InterPro" id="IPR046350">
    <property type="entry name" value="Cystatin_sf"/>
</dbReference>
<reference evidence="5" key="2">
    <citation type="submission" date="2025-08" db="UniProtKB">
        <authorList>
            <consortium name="Ensembl"/>
        </authorList>
    </citation>
    <scope>IDENTIFICATION</scope>
</reference>
<dbReference type="GO" id="GO:0005615">
    <property type="term" value="C:extracellular space"/>
    <property type="evidence" value="ECO:0007669"/>
    <property type="project" value="TreeGrafter"/>
</dbReference>
<dbReference type="SMART" id="SM00043">
    <property type="entry name" value="CY"/>
    <property type="match status" value="1"/>
</dbReference>
<dbReference type="PANTHER" id="PTHR46186">
    <property type="entry name" value="CYSTATIN"/>
    <property type="match status" value="1"/>
</dbReference>
<dbReference type="GeneID" id="120820606"/>
<dbReference type="GO" id="GO:0005737">
    <property type="term" value="C:cytoplasm"/>
    <property type="evidence" value="ECO:0007669"/>
    <property type="project" value="TreeGrafter"/>
</dbReference>
<dbReference type="RefSeq" id="XP_040034492.1">
    <property type="nucleotide sequence ID" value="XM_040178558.1"/>
</dbReference>
<feature type="signal peptide" evidence="3">
    <location>
        <begin position="1"/>
        <end position="17"/>
    </location>
</feature>
<dbReference type="PROSITE" id="PS00287">
    <property type="entry name" value="CYSTATIN"/>
    <property type="match status" value="1"/>
</dbReference>
<sequence length="126" mass="13978">MWKLFFTVIAAVSLVGSAVLVGGFQDLDVNDGGARDALNFAVAKHNRGSNDLYLSQVAQVIRVQRQLVAGYKYLITVKMVKSECRKDNAKDACAAQQGSAARSYQCKFTVWSRSWLNDIQLLKEEC</sequence>
<dbReference type="AlphaFoldDB" id="A0AAQ4P2D1"/>
<dbReference type="GO" id="GO:0004869">
    <property type="term" value="F:cysteine-type endopeptidase inhibitor activity"/>
    <property type="evidence" value="ECO:0007669"/>
    <property type="project" value="InterPro"/>
</dbReference>